<gene>
    <name evidence="1" type="ORF">F443_13196</name>
</gene>
<evidence type="ECO:0000313" key="1">
    <source>
        <dbReference type="EMBL" id="ETI41572.1"/>
    </source>
</evidence>
<dbReference type="PANTHER" id="PTHR40866">
    <property type="entry name" value="BED-TYPE DOMAIN-CONTAINING PROTEIN"/>
    <property type="match status" value="1"/>
</dbReference>
<organism evidence="1 2">
    <name type="scientific">Phytophthora nicotianae P1569</name>
    <dbReference type="NCBI Taxonomy" id="1317065"/>
    <lineage>
        <taxon>Eukaryota</taxon>
        <taxon>Sar</taxon>
        <taxon>Stramenopiles</taxon>
        <taxon>Oomycota</taxon>
        <taxon>Peronosporomycetes</taxon>
        <taxon>Peronosporales</taxon>
        <taxon>Peronosporaceae</taxon>
        <taxon>Phytophthora</taxon>
    </lineage>
</organism>
<dbReference type="eggNOG" id="ENOG502RFNG">
    <property type="taxonomic scope" value="Eukaryota"/>
</dbReference>
<dbReference type="InterPro" id="IPR012337">
    <property type="entry name" value="RNaseH-like_sf"/>
</dbReference>
<dbReference type="Proteomes" id="UP000018721">
    <property type="component" value="Unassembled WGS sequence"/>
</dbReference>
<evidence type="ECO:0000313" key="2">
    <source>
        <dbReference type="Proteomes" id="UP000018721"/>
    </source>
</evidence>
<name>V9EU27_PHYNI</name>
<dbReference type="HOGENOM" id="CLU_037484_0_1_1"/>
<accession>V9EU27</accession>
<dbReference type="PANTHER" id="PTHR40866:SF1">
    <property type="entry name" value="BED-TYPE DOMAIN-CONTAINING PROTEIN"/>
    <property type="match status" value="1"/>
</dbReference>
<evidence type="ECO:0008006" key="3">
    <source>
        <dbReference type="Google" id="ProtNLM"/>
    </source>
</evidence>
<protein>
    <recommendedName>
        <fullName evidence="3">BED-type domain-containing protein</fullName>
    </recommendedName>
</protein>
<dbReference type="SUPFAM" id="SSF53098">
    <property type="entry name" value="Ribonuclease H-like"/>
    <property type="match status" value="1"/>
</dbReference>
<comment type="caution">
    <text evidence="1">The sequence shown here is derived from an EMBL/GenBank/DDBJ whole genome shotgun (WGS) entry which is preliminary data.</text>
</comment>
<keyword evidence="2" id="KW-1185">Reference proteome</keyword>
<dbReference type="AlphaFoldDB" id="V9EU27"/>
<sequence>MAPNREICAFFFEDKGQGDYRCQLCGTPRKQQAGTGYSNLLSHLNLKHPDFEETYDTSLATATPLSSFGFVSEAAKCRYQWLQWVVERNMLLTEVDDPLTRSMSSWKPVSSKALKLDLQRCSKSVGVLVEKELGELFGLMWDGWTHGTAHYVGIYGVCYVRGMRCERLLSLSPLNDGSQDADVHIDMFKRVLALYKKDISMVAFLVADNCATNQRIATLLELPLVGCASHRYNLAVNRYLASYETELTAVNSLMVQLCHVNNAAELARFTDRKPVKRNITRWSSTFEMVCRYKEIRDSIRQVDAVEEFIPNGSTHKKLLALLEQLKKLDSVCKTLQCENTSMADVRVLFDQVADDYPVMASHLRPTAKIVHTPVFESALVKICNNTKLTASELRAVQRFIVEPTATSGTRKERAASNYASEILRGGKQMRTAGAATVSFHELAKVVPPTSNTVERLFSQCKLVVTPQRTCMLPANFGMLAFLRVNRDLWNAASLITTE</sequence>
<reference evidence="1 2" key="1">
    <citation type="submission" date="2013-11" db="EMBL/GenBank/DDBJ databases">
        <title>The Genome Sequence of Phytophthora parasitica P1569.</title>
        <authorList>
            <consortium name="The Broad Institute Genomics Platform"/>
            <person name="Russ C."/>
            <person name="Tyler B."/>
            <person name="Panabieres F."/>
            <person name="Shan W."/>
            <person name="Tripathy S."/>
            <person name="Grunwald N."/>
            <person name="Machado M."/>
            <person name="Johnson C.S."/>
            <person name="Arredondo F."/>
            <person name="Hong C."/>
            <person name="Coffey M."/>
            <person name="Young S.K."/>
            <person name="Zeng Q."/>
            <person name="Gargeya S."/>
            <person name="Fitzgerald M."/>
            <person name="Abouelleil A."/>
            <person name="Alvarado L."/>
            <person name="Chapman S.B."/>
            <person name="Gainer-Dewar J."/>
            <person name="Goldberg J."/>
            <person name="Griggs A."/>
            <person name="Gujja S."/>
            <person name="Hansen M."/>
            <person name="Howarth C."/>
            <person name="Imamovic A."/>
            <person name="Ireland A."/>
            <person name="Larimer J."/>
            <person name="McCowan C."/>
            <person name="Murphy C."/>
            <person name="Pearson M."/>
            <person name="Poon T.W."/>
            <person name="Priest M."/>
            <person name="Roberts A."/>
            <person name="Saif S."/>
            <person name="Shea T."/>
            <person name="Sykes S."/>
            <person name="Wortman J."/>
            <person name="Nusbaum C."/>
            <person name="Birren B."/>
        </authorList>
    </citation>
    <scope>NUCLEOTIDE SEQUENCE [LARGE SCALE GENOMIC DNA]</scope>
    <source>
        <strain evidence="1 2">P1569</strain>
    </source>
</reference>
<dbReference type="EMBL" id="ANIZ01002261">
    <property type="protein sequence ID" value="ETI41572.1"/>
    <property type="molecule type" value="Genomic_DNA"/>
</dbReference>
<dbReference type="OrthoDB" id="125975at2759"/>
<proteinExistence type="predicted"/>